<evidence type="ECO:0000256" key="2">
    <source>
        <dbReference type="ARBA" id="ARBA00012502"/>
    </source>
</evidence>
<comment type="caution">
    <text evidence="7">The sequence shown here is derived from an EMBL/GenBank/DDBJ whole genome shotgun (WGS) entry which is preliminary data.</text>
</comment>
<evidence type="ECO:0000313" key="7">
    <source>
        <dbReference type="EMBL" id="MYY73880.1"/>
    </source>
</evidence>
<comment type="catalytic activity">
    <reaction evidence="5">
        <text>[thioredoxin]-disulfide + L-methionine + H2O = L-methionine (S)-S-oxide + [thioredoxin]-dithiol</text>
        <dbReference type="Rhea" id="RHEA:19993"/>
        <dbReference type="Rhea" id="RHEA-COMP:10698"/>
        <dbReference type="Rhea" id="RHEA-COMP:10700"/>
        <dbReference type="ChEBI" id="CHEBI:15377"/>
        <dbReference type="ChEBI" id="CHEBI:29950"/>
        <dbReference type="ChEBI" id="CHEBI:50058"/>
        <dbReference type="ChEBI" id="CHEBI:57844"/>
        <dbReference type="ChEBI" id="CHEBI:58772"/>
        <dbReference type="EC" id="1.8.4.11"/>
    </reaction>
</comment>
<evidence type="ECO:0000256" key="5">
    <source>
        <dbReference type="ARBA" id="ARBA00048782"/>
    </source>
</evidence>
<comment type="catalytic activity">
    <reaction evidence="4">
        <text>L-methionyl-[protein] + [thioredoxin]-disulfide + H2O = L-methionyl-(S)-S-oxide-[protein] + [thioredoxin]-dithiol</text>
        <dbReference type="Rhea" id="RHEA:14217"/>
        <dbReference type="Rhea" id="RHEA-COMP:10698"/>
        <dbReference type="Rhea" id="RHEA-COMP:10700"/>
        <dbReference type="Rhea" id="RHEA-COMP:12313"/>
        <dbReference type="Rhea" id="RHEA-COMP:12315"/>
        <dbReference type="ChEBI" id="CHEBI:15377"/>
        <dbReference type="ChEBI" id="CHEBI:16044"/>
        <dbReference type="ChEBI" id="CHEBI:29950"/>
        <dbReference type="ChEBI" id="CHEBI:44120"/>
        <dbReference type="ChEBI" id="CHEBI:50058"/>
        <dbReference type="EC" id="1.8.4.11"/>
    </reaction>
</comment>
<evidence type="ECO:0000256" key="1">
    <source>
        <dbReference type="ARBA" id="ARBA00005591"/>
    </source>
</evidence>
<dbReference type="EC" id="1.8.4.11" evidence="2"/>
<evidence type="ECO:0000313" key="9">
    <source>
        <dbReference type="Proteomes" id="UP000470980"/>
    </source>
</evidence>
<evidence type="ECO:0000256" key="3">
    <source>
        <dbReference type="ARBA" id="ARBA00023002"/>
    </source>
</evidence>
<dbReference type="PANTHER" id="PTHR43774:SF1">
    <property type="entry name" value="PEPTIDE METHIONINE SULFOXIDE REDUCTASE MSRA 2"/>
    <property type="match status" value="1"/>
</dbReference>
<gene>
    <name evidence="8" type="ORF">FYL06_09965</name>
    <name evidence="7" type="ORF">FYL10_09640</name>
</gene>
<dbReference type="InterPro" id="IPR002569">
    <property type="entry name" value="Met_Sox_Rdtase_MsrA_dom"/>
</dbReference>
<dbReference type="GO" id="GO:0008113">
    <property type="term" value="F:peptide-methionine (S)-S-oxide reductase activity"/>
    <property type="evidence" value="ECO:0007669"/>
    <property type="project" value="UniProtKB-EC"/>
</dbReference>
<feature type="domain" description="Peptide methionine sulphoxide reductase MsrA" evidence="6">
    <location>
        <begin position="4"/>
        <end position="64"/>
    </location>
</feature>
<dbReference type="Pfam" id="PF01625">
    <property type="entry name" value="PMSR"/>
    <property type="match status" value="1"/>
</dbReference>
<accession>A0ABD6J6Z2</accession>
<evidence type="ECO:0000256" key="4">
    <source>
        <dbReference type="ARBA" id="ARBA00047806"/>
    </source>
</evidence>
<dbReference type="InterPro" id="IPR036509">
    <property type="entry name" value="Met_Sox_Rdtase_MsrA_sf"/>
</dbReference>
<reference evidence="9 10" key="1">
    <citation type="journal article" date="2020" name="Food Funct.">
        <title>Screening of Lactobacillus salivarius strains from the feces of Chinese populations and the evaluation of their effects against intestinal inflammation in mice.</title>
        <authorList>
            <person name="Zhai Q."/>
            <person name="Shen X."/>
            <person name="Cen S."/>
            <person name="Zhang C."/>
            <person name="Tian F."/>
            <person name="Zhao J."/>
            <person name="Zhang H."/>
            <person name="Xue Y."/>
            <person name="Chen W."/>
        </authorList>
    </citation>
    <scope>NUCLEOTIDE SEQUENCE [LARGE SCALE GENOMIC DNA]</scope>
    <source>
        <strain evidence="8 10">FZJTZ28M4.scaf</strain>
        <strain evidence="7 9">FZJTZ9M6.scaf</strain>
    </source>
</reference>
<protein>
    <recommendedName>
        <fullName evidence="2">peptide-methionine (S)-S-oxide reductase</fullName>
        <ecNumber evidence="2">1.8.4.11</ecNumber>
    </recommendedName>
</protein>
<dbReference type="Proteomes" id="UP000471300">
    <property type="component" value="Unassembled WGS sequence"/>
</dbReference>
<name>A0ABD6J6Z2_9LACO</name>
<evidence type="ECO:0000313" key="8">
    <source>
        <dbReference type="EMBL" id="MYZ67250.1"/>
    </source>
</evidence>
<keyword evidence="3" id="KW-0560">Oxidoreductase</keyword>
<evidence type="ECO:0000259" key="6">
    <source>
        <dbReference type="Pfam" id="PF01625"/>
    </source>
</evidence>
<dbReference type="Proteomes" id="UP000470980">
    <property type="component" value="Unassembled WGS sequence"/>
</dbReference>
<dbReference type="AlphaFoldDB" id="A0ABD6J6Z2"/>
<evidence type="ECO:0000313" key="10">
    <source>
        <dbReference type="Proteomes" id="UP000471300"/>
    </source>
</evidence>
<dbReference type="PANTHER" id="PTHR43774">
    <property type="entry name" value="PEPTIDE METHIONINE SULFOXIDE REDUCTASE"/>
    <property type="match status" value="1"/>
</dbReference>
<comment type="similarity">
    <text evidence="1">Belongs to the MsrA Met sulfoxide reductase family.</text>
</comment>
<dbReference type="SUPFAM" id="SSF55068">
    <property type="entry name" value="Peptide methionine sulfoxide reductase"/>
    <property type="match status" value="1"/>
</dbReference>
<dbReference type="EMBL" id="VSTR01000028">
    <property type="protein sequence ID" value="MYY73880.1"/>
    <property type="molecule type" value="Genomic_DNA"/>
</dbReference>
<sequence>MKQTAIFVGGCFWCMVEPFEIQPGIINVVSGYTGGHIENPTYEQVASHTETVKITFDSDIITYK</sequence>
<organism evidence="7 9">
    <name type="scientific">Ligilactobacillus salivarius</name>
    <dbReference type="NCBI Taxonomy" id="1624"/>
    <lineage>
        <taxon>Bacteria</taxon>
        <taxon>Bacillati</taxon>
        <taxon>Bacillota</taxon>
        <taxon>Bacilli</taxon>
        <taxon>Lactobacillales</taxon>
        <taxon>Lactobacillaceae</taxon>
        <taxon>Ligilactobacillus</taxon>
    </lineage>
</organism>
<proteinExistence type="inferred from homology"/>
<dbReference type="EMBL" id="VSTU01000034">
    <property type="protein sequence ID" value="MYZ67250.1"/>
    <property type="molecule type" value="Genomic_DNA"/>
</dbReference>
<dbReference type="Gene3D" id="3.30.1060.10">
    <property type="entry name" value="Peptide methionine sulphoxide reductase MsrA"/>
    <property type="match status" value="1"/>
</dbReference>